<reference evidence="2 3" key="1">
    <citation type="journal article" date="2015" name="Antonie Van Leeuwenhoek">
        <title>Bosea vaviloviae sp. nov., a new species of slow-growing rhizobia isolated from nodules of the relict species Vavilovia formosa (Stev.) Fed.</title>
        <authorList>
            <person name="Safronova V.I."/>
            <person name="Kuznetsova I.G."/>
            <person name="Sazanova A.L."/>
            <person name="Kimeklis A.K."/>
            <person name="Belimov A.A."/>
            <person name="Andronov E.E."/>
            <person name="Pinaev A.G."/>
            <person name="Chizhevskaya E.P."/>
            <person name="Pukhaev A.R."/>
            <person name="Popov K.P."/>
            <person name="Willems A."/>
            <person name="Tikhonovich I.A."/>
        </authorList>
    </citation>
    <scope>NUCLEOTIDE SEQUENCE [LARGE SCALE GENOMIC DNA]</scope>
    <source>
        <strain evidence="2 3">Vaf18</strain>
    </source>
</reference>
<dbReference type="KEGG" id="bvv:BHK69_05685"/>
<accession>A0A1D7TY35</accession>
<dbReference type="PANTHER" id="PTHR12110">
    <property type="entry name" value="HYDROXYPYRUVATE ISOMERASE"/>
    <property type="match status" value="1"/>
</dbReference>
<sequence>MQPSSASLPPLGIAHFTTIDVAPLDFVALAAKIGYATVGLRLHPAFPGAPFYEIRPGSALMASMRALLANTGLRVHDIEFVVIDGSFSPVSLAPILESAAELGAQRLSVCGDDPELGRLVANFAGLCDLAAGFGLGVDLENMPWRQVATIQDAARVVLEAERTNGGVLVDALHLARGGGSPADLREMPRHLIRSAQLCDAGAGRPVSIEAIIQEARGGRLLPGQGVLPLQDLLAELPADVTLSVEVPNHGAPALEHAQAVFDAAMAVIAARDLAGSA</sequence>
<dbReference type="Gene3D" id="3.20.20.150">
    <property type="entry name" value="Divalent-metal-dependent TIM barrel enzymes"/>
    <property type="match status" value="1"/>
</dbReference>
<dbReference type="AlphaFoldDB" id="A0A1D7TY35"/>
<dbReference type="InterPro" id="IPR050312">
    <property type="entry name" value="IolE/XylAMocC-like"/>
</dbReference>
<dbReference type="EMBL" id="CP017147">
    <property type="protein sequence ID" value="AOO80033.1"/>
    <property type="molecule type" value="Genomic_DNA"/>
</dbReference>
<dbReference type="OrthoDB" id="9072761at2"/>
<evidence type="ECO:0000259" key="1">
    <source>
        <dbReference type="Pfam" id="PF01261"/>
    </source>
</evidence>
<dbReference type="SUPFAM" id="SSF51658">
    <property type="entry name" value="Xylose isomerase-like"/>
    <property type="match status" value="1"/>
</dbReference>
<dbReference type="Proteomes" id="UP000094969">
    <property type="component" value="Chromosome"/>
</dbReference>
<dbReference type="STRING" id="1526658.BHK69_05685"/>
<dbReference type="InterPro" id="IPR013022">
    <property type="entry name" value="Xyl_isomerase-like_TIM-brl"/>
</dbReference>
<dbReference type="RefSeq" id="WP_069689254.1">
    <property type="nucleotide sequence ID" value="NZ_CP017147.1"/>
</dbReference>
<evidence type="ECO:0000313" key="3">
    <source>
        <dbReference type="Proteomes" id="UP000094969"/>
    </source>
</evidence>
<keyword evidence="2" id="KW-0413">Isomerase</keyword>
<keyword evidence="3" id="KW-1185">Reference proteome</keyword>
<dbReference type="Pfam" id="PF01261">
    <property type="entry name" value="AP_endonuc_2"/>
    <property type="match status" value="1"/>
</dbReference>
<gene>
    <name evidence="2" type="ORF">BHK69_05685</name>
</gene>
<dbReference type="GO" id="GO:0016853">
    <property type="term" value="F:isomerase activity"/>
    <property type="evidence" value="ECO:0007669"/>
    <property type="project" value="UniProtKB-KW"/>
</dbReference>
<protein>
    <submittedName>
        <fullName evidence="2">Sugar phosphate isomerase</fullName>
    </submittedName>
</protein>
<name>A0A1D7TY35_9HYPH</name>
<dbReference type="InterPro" id="IPR036237">
    <property type="entry name" value="Xyl_isomerase-like_sf"/>
</dbReference>
<proteinExistence type="predicted"/>
<organism evidence="2 3">
    <name type="scientific">Bosea vaviloviae</name>
    <dbReference type="NCBI Taxonomy" id="1526658"/>
    <lineage>
        <taxon>Bacteria</taxon>
        <taxon>Pseudomonadati</taxon>
        <taxon>Pseudomonadota</taxon>
        <taxon>Alphaproteobacteria</taxon>
        <taxon>Hyphomicrobiales</taxon>
        <taxon>Boseaceae</taxon>
        <taxon>Bosea</taxon>
    </lineage>
</organism>
<evidence type="ECO:0000313" key="2">
    <source>
        <dbReference type="EMBL" id="AOO80033.1"/>
    </source>
</evidence>
<dbReference type="PANTHER" id="PTHR12110:SF48">
    <property type="entry name" value="BLL3656 PROTEIN"/>
    <property type="match status" value="1"/>
</dbReference>
<feature type="domain" description="Xylose isomerase-like TIM barrel" evidence="1">
    <location>
        <begin position="27"/>
        <end position="258"/>
    </location>
</feature>